<accession>A0A239EXR3</accession>
<dbReference type="AlphaFoldDB" id="A0A239EXR3"/>
<reference evidence="1 2" key="1">
    <citation type="submission" date="2017-06" db="EMBL/GenBank/DDBJ databases">
        <authorList>
            <person name="Kim H.J."/>
            <person name="Triplett B.A."/>
        </authorList>
    </citation>
    <scope>NUCLEOTIDE SEQUENCE [LARGE SCALE GENOMIC DNA]</scope>
    <source>
        <strain evidence="1 2">DSM 19307</strain>
    </source>
</reference>
<name>A0A239EXR3_EKHLU</name>
<dbReference type="Proteomes" id="UP000198393">
    <property type="component" value="Unassembled WGS sequence"/>
</dbReference>
<dbReference type="EMBL" id="FZPD01000001">
    <property type="protein sequence ID" value="SNS48614.1"/>
    <property type="molecule type" value="Genomic_DNA"/>
</dbReference>
<dbReference type="OrthoDB" id="982713at2"/>
<gene>
    <name evidence="1" type="ORF">SAMN05421640_0347</name>
</gene>
<proteinExistence type="predicted"/>
<dbReference type="RefSeq" id="WP_089355121.1">
    <property type="nucleotide sequence ID" value="NZ_FZPD01000001.1"/>
</dbReference>
<evidence type="ECO:0008006" key="3">
    <source>
        <dbReference type="Google" id="ProtNLM"/>
    </source>
</evidence>
<evidence type="ECO:0000313" key="1">
    <source>
        <dbReference type="EMBL" id="SNS48614.1"/>
    </source>
</evidence>
<organism evidence="1 2">
    <name type="scientific">Ekhidna lutea</name>
    <dbReference type="NCBI Taxonomy" id="447679"/>
    <lineage>
        <taxon>Bacteria</taxon>
        <taxon>Pseudomonadati</taxon>
        <taxon>Bacteroidota</taxon>
        <taxon>Cytophagia</taxon>
        <taxon>Cytophagales</taxon>
        <taxon>Reichenbachiellaceae</taxon>
        <taxon>Ekhidna</taxon>
    </lineage>
</organism>
<protein>
    <recommendedName>
        <fullName evidence="3">Zinc-finger</fullName>
    </recommendedName>
</protein>
<keyword evidence="2" id="KW-1185">Reference proteome</keyword>
<evidence type="ECO:0000313" key="2">
    <source>
        <dbReference type="Proteomes" id="UP000198393"/>
    </source>
</evidence>
<sequence length="75" mass="8749">MTKTFTENDLVRFLYDELNEDERLEMRESLCADMELRARLDELEEAKFALDAVTFKAPSDVVSRILYASKNLQSI</sequence>